<dbReference type="AlphaFoldDB" id="B0DU53"/>
<keyword evidence="3" id="KW-1185">Reference proteome</keyword>
<dbReference type="EMBL" id="DS547135">
    <property type="protein sequence ID" value="EDR01845.1"/>
    <property type="molecule type" value="Genomic_DNA"/>
</dbReference>
<dbReference type="OrthoDB" id="3052491at2759"/>
<dbReference type="HOGENOM" id="CLU_472569_0_0_1"/>
<protein>
    <submittedName>
        <fullName evidence="2">Predicted protein</fullName>
    </submittedName>
</protein>
<evidence type="ECO:0000256" key="1">
    <source>
        <dbReference type="SAM" id="MobiDB-lite"/>
    </source>
</evidence>
<reference evidence="2 3" key="1">
    <citation type="journal article" date="2008" name="Nature">
        <title>The genome of Laccaria bicolor provides insights into mycorrhizal symbiosis.</title>
        <authorList>
            <person name="Martin F."/>
            <person name="Aerts A."/>
            <person name="Ahren D."/>
            <person name="Brun A."/>
            <person name="Danchin E.G.J."/>
            <person name="Duchaussoy F."/>
            <person name="Gibon J."/>
            <person name="Kohler A."/>
            <person name="Lindquist E."/>
            <person name="Pereda V."/>
            <person name="Salamov A."/>
            <person name="Shapiro H.J."/>
            <person name="Wuyts J."/>
            <person name="Blaudez D."/>
            <person name="Buee M."/>
            <person name="Brokstein P."/>
            <person name="Canbaeck B."/>
            <person name="Cohen D."/>
            <person name="Courty P.E."/>
            <person name="Coutinho P.M."/>
            <person name="Delaruelle C."/>
            <person name="Detter J.C."/>
            <person name="Deveau A."/>
            <person name="DiFazio S."/>
            <person name="Duplessis S."/>
            <person name="Fraissinet-Tachet L."/>
            <person name="Lucic E."/>
            <person name="Frey-Klett P."/>
            <person name="Fourrey C."/>
            <person name="Feussner I."/>
            <person name="Gay G."/>
            <person name="Grimwood J."/>
            <person name="Hoegger P.J."/>
            <person name="Jain P."/>
            <person name="Kilaru S."/>
            <person name="Labbe J."/>
            <person name="Lin Y.C."/>
            <person name="Legue V."/>
            <person name="Le Tacon F."/>
            <person name="Marmeisse R."/>
            <person name="Melayah D."/>
            <person name="Montanini B."/>
            <person name="Muratet M."/>
            <person name="Nehls U."/>
            <person name="Niculita-Hirzel H."/>
            <person name="Oudot-Le Secq M.P."/>
            <person name="Peter M."/>
            <person name="Quesneville H."/>
            <person name="Rajashekar B."/>
            <person name="Reich M."/>
            <person name="Rouhier N."/>
            <person name="Schmutz J."/>
            <person name="Yin T."/>
            <person name="Chalot M."/>
            <person name="Henrissat B."/>
            <person name="Kuees U."/>
            <person name="Lucas S."/>
            <person name="Van de Peer Y."/>
            <person name="Podila G.K."/>
            <person name="Polle A."/>
            <person name="Pukkila P.J."/>
            <person name="Richardson P.M."/>
            <person name="Rouze P."/>
            <person name="Sanders I.R."/>
            <person name="Stajich J.E."/>
            <person name="Tunlid A."/>
            <person name="Tuskan G."/>
            <person name="Grigoriev I.V."/>
        </authorList>
    </citation>
    <scope>NUCLEOTIDE SEQUENCE [LARGE SCALE GENOMIC DNA]</scope>
    <source>
        <strain evidence="3">S238N-H82 / ATCC MYA-4686</strain>
    </source>
</reference>
<name>B0DU53_LACBS</name>
<proteinExistence type="predicted"/>
<organism evidence="3">
    <name type="scientific">Laccaria bicolor (strain S238N-H82 / ATCC MYA-4686)</name>
    <name type="common">Bicoloured deceiver</name>
    <name type="synonym">Laccaria laccata var. bicolor</name>
    <dbReference type="NCBI Taxonomy" id="486041"/>
    <lineage>
        <taxon>Eukaryota</taxon>
        <taxon>Fungi</taxon>
        <taxon>Dikarya</taxon>
        <taxon>Basidiomycota</taxon>
        <taxon>Agaricomycotina</taxon>
        <taxon>Agaricomycetes</taxon>
        <taxon>Agaricomycetidae</taxon>
        <taxon>Agaricales</taxon>
        <taxon>Agaricineae</taxon>
        <taxon>Hydnangiaceae</taxon>
        <taxon>Laccaria</taxon>
    </lineage>
</organism>
<feature type="compositionally biased region" description="Low complexity" evidence="1">
    <location>
        <begin position="26"/>
        <end position="37"/>
    </location>
</feature>
<evidence type="ECO:0000313" key="3">
    <source>
        <dbReference type="Proteomes" id="UP000001194"/>
    </source>
</evidence>
<evidence type="ECO:0000313" key="2">
    <source>
        <dbReference type="EMBL" id="EDR01845.1"/>
    </source>
</evidence>
<dbReference type="GeneID" id="6083107"/>
<feature type="region of interest" description="Disordered" evidence="1">
    <location>
        <begin position="1"/>
        <end position="43"/>
    </location>
</feature>
<dbReference type="Proteomes" id="UP000001194">
    <property type="component" value="Unassembled WGS sequence"/>
</dbReference>
<dbReference type="RefSeq" id="XP_001887455.1">
    <property type="nucleotide sequence ID" value="XM_001887420.1"/>
</dbReference>
<gene>
    <name evidence="2" type="ORF">LACBIDRAFT_332882</name>
</gene>
<dbReference type="KEGG" id="lbc:LACBIDRAFT_332882"/>
<accession>B0DU53</accession>
<sequence>MPEKKTASKKNPVSQVPPAVTPPAPASASASKPAAASSPPPPVLEESLAKLIALATSSPDSPLGLIWAHAFREGSRDGFRRGTELFKDKDVKQAFRDGADEGQIMGILNERKEWEAAGHGFWCFDTKTDCFSCDVGLPEGHTCTANKLDAMVQVDSVEARPPSLDAAIQVSPSHHTSSSQTTPPLLVNAEAQAQLMDLPPAATTAPTLDPPAFDWSDDAASIPIVPIFPKNQPRRDLSALRTTNPNPFSSLAHRNRRSQLPLEKCEVFRSQPPFWPRRAPPFFPVSQTTPHQRLFSVSNPTTPPLSPTPLKIPMALNWESDPRLLDLSQALKALGWPKEELEDRKGHHSDTVKAKFHQDVKAHCALKGEPEDQKYIIKVLAYPLSILLLEKLTNQLGCRETNLISGPWGSAPALDDNDIDINDFLIGSVEDPYEADDDIDINDFPIGPVKEPYGADEDIDVNDFLIGCVEPLACGADDSPMEDIDHAFEGQHLEPHFAVAVKEELWDDISLLNSILDLQYLKLEDELKDIMVSSHLQVASEAELSVAGISPGLVDEVLWTETDLLTDNDSITLNLYT</sequence>
<dbReference type="InParanoid" id="B0DU53"/>